<dbReference type="RefSeq" id="WP_207354972.1">
    <property type="nucleotide sequence ID" value="NZ_CP071503.1"/>
</dbReference>
<evidence type="ECO:0000313" key="2">
    <source>
        <dbReference type="Proteomes" id="UP000662770"/>
    </source>
</evidence>
<reference evidence="1 2" key="1">
    <citation type="submission" date="2021-03" db="EMBL/GenBank/DDBJ databases">
        <title>Novel species identification of genus Shewanella.</title>
        <authorList>
            <person name="Liu G."/>
            <person name="Zhang Q."/>
        </authorList>
    </citation>
    <scope>NUCLEOTIDE SEQUENCE [LARGE SCALE GENOMIC DNA]</scope>
    <source>
        <strain evidence="1 2">FJAT-51800</strain>
    </source>
</reference>
<organism evidence="1 2">
    <name type="scientific">Shewanella avicenniae</name>
    <dbReference type="NCBI Taxonomy" id="2814294"/>
    <lineage>
        <taxon>Bacteria</taxon>
        <taxon>Pseudomonadati</taxon>
        <taxon>Pseudomonadota</taxon>
        <taxon>Gammaproteobacteria</taxon>
        <taxon>Alteromonadales</taxon>
        <taxon>Shewanellaceae</taxon>
        <taxon>Shewanella</taxon>
    </lineage>
</organism>
<evidence type="ECO:0000313" key="1">
    <source>
        <dbReference type="EMBL" id="QSX33761.1"/>
    </source>
</evidence>
<sequence length="67" mass="7848">MKTLSIICPQEAPVCMDALLDYINTWHCEIYVREAGQLEIKVDEQIVNSEQFILRKHFPWVKVDVLS</sequence>
<protein>
    <submittedName>
        <fullName evidence="1">Uncharacterized protein</fullName>
    </submittedName>
</protein>
<dbReference type="Proteomes" id="UP000662770">
    <property type="component" value="Chromosome"/>
</dbReference>
<name>A0ABX7QS33_9GAMM</name>
<keyword evidence="2" id="KW-1185">Reference proteome</keyword>
<dbReference type="EMBL" id="CP071503">
    <property type="protein sequence ID" value="QSX33761.1"/>
    <property type="molecule type" value="Genomic_DNA"/>
</dbReference>
<accession>A0ABX7QS33</accession>
<proteinExistence type="predicted"/>
<gene>
    <name evidence="1" type="ORF">JYB87_00450</name>
</gene>